<evidence type="ECO:0000313" key="2">
    <source>
        <dbReference type="Proteomes" id="UP000250235"/>
    </source>
</evidence>
<name>A0A2Z7BGK3_9LAMI</name>
<gene>
    <name evidence="1" type="ORF">F511_16162</name>
</gene>
<proteinExistence type="predicted"/>
<dbReference type="AlphaFoldDB" id="A0A2Z7BGK3"/>
<dbReference type="Proteomes" id="UP000250235">
    <property type="component" value="Unassembled WGS sequence"/>
</dbReference>
<evidence type="ECO:0000313" key="1">
    <source>
        <dbReference type="EMBL" id="KZV31086.1"/>
    </source>
</evidence>
<dbReference type="EMBL" id="KV007747">
    <property type="protein sequence ID" value="KZV31086.1"/>
    <property type="molecule type" value="Genomic_DNA"/>
</dbReference>
<reference evidence="1 2" key="1">
    <citation type="journal article" date="2015" name="Proc. Natl. Acad. Sci. U.S.A.">
        <title>The resurrection genome of Boea hygrometrica: A blueprint for survival of dehydration.</title>
        <authorList>
            <person name="Xiao L."/>
            <person name="Yang G."/>
            <person name="Zhang L."/>
            <person name="Yang X."/>
            <person name="Zhao S."/>
            <person name="Ji Z."/>
            <person name="Zhou Q."/>
            <person name="Hu M."/>
            <person name="Wang Y."/>
            <person name="Chen M."/>
            <person name="Xu Y."/>
            <person name="Jin H."/>
            <person name="Xiao X."/>
            <person name="Hu G."/>
            <person name="Bao F."/>
            <person name="Hu Y."/>
            <person name="Wan P."/>
            <person name="Li L."/>
            <person name="Deng X."/>
            <person name="Kuang T."/>
            <person name="Xiang C."/>
            <person name="Zhu J.K."/>
            <person name="Oliver M.J."/>
            <person name="He Y."/>
        </authorList>
    </citation>
    <scope>NUCLEOTIDE SEQUENCE [LARGE SCALE GENOMIC DNA]</scope>
    <source>
        <strain evidence="2">cv. XS01</strain>
    </source>
</reference>
<sequence length="64" mass="7799">MTTISKIAAKEDKLLKWLEKDSFQTALEWRSFVQAKYRELLIRKYLTARRQIFFLTLTISILWF</sequence>
<accession>A0A2Z7BGK3</accession>
<keyword evidence="2" id="KW-1185">Reference proteome</keyword>
<organism evidence="1 2">
    <name type="scientific">Dorcoceras hygrometricum</name>
    <dbReference type="NCBI Taxonomy" id="472368"/>
    <lineage>
        <taxon>Eukaryota</taxon>
        <taxon>Viridiplantae</taxon>
        <taxon>Streptophyta</taxon>
        <taxon>Embryophyta</taxon>
        <taxon>Tracheophyta</taxon>
        <taxon>Spermatophyta</taxon>
        <taxon>Magnoliopsida</taxon>
        <taxon>eudicotyledons</taxon>
        <taxon>Gunneridae</taxon>
        <taxon>Pentapetalae</taxon>
        <taxon>asterids</taxon>
        <taxon>lamiids</taxon>
        <taxon>Lamiales</taxon>
        <taxon>Gesneriaceae</taxon>
        <taxon>Didymocarpoideae</taxon>
        <taxon>Trichosporeae</taxon>
        <taxon>Loxocarpinae</taxon>
        <taxon>Dorcoceras</taxon>
    </lineage>
</organism>
<protein>
    <submittedName>
        <fullName evidence="1">Uncharacterized protein</fullName>
    </submittedName>
</protein>